<evidence type="ECO:0000313" key="8">
    <source>
        <dbReference type="Proteomes" id="UP000075374"/>
    </source>
</evidence>
<dbReference type="PATRIC" id="fig|1121305.3.peg.850"/>
<keyword evidence="7" id="KW-0645">Protease</keyword>
<dbReference type="Pfam" id="PF01694">
    <property type="entry name" value="Rhomboid"/>
    <property type="match status" value="1"/>
</dbReference>
<keyword evidence="2 5" id="KW-0812">Transmembrane</keyword>
<evidence type="ECO:0000313" key="7">
    <source>
        <dbReference type="EMBL" id="KYH29605.1"/>
    </source>
</evidence>
<evidence type="ECO:0000259" key="6">
    <source>
        <dbReference type="Pfam" id="PF01694"/>
    </source>
</evidence>
<evidence type="ECO:0000256" key="2">
    <source>
        <dbReference type="ARBA" id="ARBA00022692"/>
    </source>
</evidence>
<dbReference type="STRING" id="1121305.CLCOL_08360"/>
<keyword evidence="7" id="KW-0378">Hydrolase</keyword>
<feature type="transmembrane region" description="Helical" evidence="5">
    <location>
        <begin position="20"/>
        <end position="40"/>
    </location>
</feature>
<comment type="caution">
    <text evidence="7">The sequence shown here is derived from an EMBL/GenBank/DDBJ whole genome shotgun (WGS) entry which is preliminary data.</text>
</comment>
<organism evidence="7 8">
    <name type="scientific">Clostridium colicanis DSM 13634</name>
    <dbReference type="NCBI Taxonomy" id="1121305"/>
    <lineage>
        <taxon>Bacteria</taxon>
        <taxon>Bacillati</taxon>
        <taxon>Bacillota</taxon>
        <taxon>Clostridia</taxon>
        <taxon>Eubacteriales</taxon>
        <taxon>Clostridiaceae</taxon>
        <taxon>Clostridium</taxon>
    </lineage>
</organism>
<evidence type="ECO:0000256" key="1">
    <source>
        <dbReference type="ARBA" id="ARBA00004141"/>
    </source>
</evidence>
<reference evidence="7 8" key="1">
    <citation type="submission" date="2016-02" db="EMBL/GenBank/DDBJ databases">
        <title>Genome sequence of Clostridium colicanis DSM 13634.</title>
        <authorList>
            <person name="Poehlein A."/>
            <person name="Daniel R."/>
        </authorList>
    </citation>
    <scope>NUCLEOTIDE SEQUENCE [LARGE SCALE GENOMIC DNA]</scope>
    <source>
        <strain evidence="7 8">DSM 13634</strain>
    </source>
</reference>
<dbReference type="InterPro" id="IPR022764">
    <property type="entry name" value="Peptidase_S54_rhomboid_dom"/>
</dbReference>
<feature type="domain" description="Peptidase S54 rhomboid" evidence="6">
    <location>
        <begin position="55"/>
        <end position="128"/>
    </location>
</feature>
<gene>
    <name evidence="7" type="primary">glpG_2</name>
    <name evidence="7" type="ORF">CLCOL_08360</name>
</gene>
<dbReference type="Proteomes" id="UP000075374">
    <property type="component" value="Unassembled WGS sequence"/>
</dbReference>
<dbReference type="RefSeq" id="WP_061857739.1">
    <property type="nucleotide sequence ID" value="NZ_LTBB01000003.1"/>
</dbReference>
<dbReference type="GO" id="GO:0016020">
    <property type="term" value="C:membrane"/>
    <property type="evidence" value="ECO:0007669"/>
    <property type="project" value="UniProtKB-SubCell"/>
</dbReference>
<comment type="subcellular location">
    <subcellularLocation>
        <location evidence="1">Membrane</location>
        <topology evidence="1">Multi-pass membrane protein</topology>
    </subcellularLocation>
</comment>
<evidence type="ECO:0000256" key="3">
    <source>
        <dbReference type="ARBA" id="ARBA00022989"/>
    </source>
</evidence>
<evidence type="ECO:0000256" key="4">
    <source>
        <dbReference type="ARBA" id="ARBA00023136"/>
    </source>
</evidence>
<feature type="transmembrane region" description="Helical" evidence="5">
    <location>
        <begin position="143"/>
        <end position="163"/>
    </location>
</feature>
<keyword evidence="4 5" id="KW-0472">Membrane</keyword>
<feature type="transmembrane region" description="Helical" evidence="5">
    <location>
        <begin position="175"/>
        <end position="195"/>
    </location>
</feature>
<name>A0A151APR0_9CLOT</name>
<dbReference type="Gene3D" id="1.20.1540.10">
    <property type="entry name" value="Rhomboid-like"/>
    <property type="match status" value="1"/>
</dbReference>
<keyword evidence="3 5" id="KW-1133">Transmembrane helix</keyword>
<protein>
    <submittedName>
        <fullName evidence="7">Rhomboid protease GlpG</fullName>
        <ecNumber evidence="7">3.4.21.105</ecNumber>
    </submittedName>
</protein>
<dbReference type="EMBL" id="LTBB01000003">
    <property type="protein sequence ID" value="KYH29605.1"/>
    <property type="molecule type" value="Genomic_DNA"/>
</dbReference>
<feature type="transmembrane region" description="Helical" evidence="5">
    <location>
        <begin position="102"/>
        <end position="131"/>
    </location>
</feature>
<feature type="transmembrane region" description="Helical" evidence="5">
    <location>
        <begin position="61"/>
        <end position="82"/>
    </location>
</feature>
<evidence type="ECO:0000256" key="5">
    <source>
        <dbReference type="SAM" id="Phobius"/>
    </source>
</evidence>
<dbReference type="InterPro" id="IPR035952">
    <property type="entry name" value="Rhomboid-like_sf"/>
</dbReference>
<dbReference type="GO" id="GO:0004252">
    <property type="term" value="F:serine-type endopeptidase activity"/>
    <property type="evidence" value="ECO:0007669"/>
    <property type="project" value="InterPro"/>
</dbReference>
<sequence length="276" mass="32392">MNWIDKLERKFGRFAIRGLITYIVAINAVVFALIYITGSYKIISLLTLNPDLILRGQIWRLVTYIFIPPQTSVFWIIFALYFSYMVGTALEQEWGSFRFNLYYLMGMLGTTIAAFISGGSVSGVYLNLSLFLAFARIYPDFELLLFFILPVKVKYLAWFEWIYVGFTVISQPIPYKLAALASIINYFIFFGGDIVRRTKINRQSYYNRKKFKSKIPTKTYIHKCTICGITEKDNPDMEFRYCSKCEGDYEYCMDHLHNHEHKTKVIDFESMRNKKD</sequence>
<accession>A0A151APR0</accession>
<dbReference type="EC" id="3.4.21.105" evidence="7"/>
<proteinExistence type="predicted"/>
<dbReference type="SUPFAM" id="SSF144091">
    <property type="entry name" value="Rhomboid-like"/>
    <property type="match status" value="1"/>
</dbReference>
<dbReference type="AlphaFoldDB" id="A0A151APR0"/>
<dbReference type="GO" id="GO:0006508">
    <property type="term" value="P:proteolysis"/>
    <property type="evidence" value="ECO:0007669"/>
    <property type="project" value="UniProtKB-KW"/>
</dbReference>
<keyword evidence="8" id="KW-1185">Reference proteome</keyword>